<dbReference type="STRING" id="36087.A0A077ZLG8"/>
<comment type="similarity">
    <text evidence="2">Belongs to the SNF2/RAD54 helicase family.</text>
</comment>
<evidence type="ECO:0000256" key="6">
    <source>
        <dbReference type="ARBA" id="ARBA00022840"/>
    </source>
</evidence>
<dbReference type="InterPro" id="IPR001650">
    <property type="entry name" value="Helicase_C-like"/>
</dbReference>
<dbReference type="InterPro" id="IPR038718">
    <property type="entry name" value="SNF2-like_sf"/>
</dbReference>
<evidence type="ECO:0000259" key="10">
    <source>
        <dbReference type="PROSITE" id="PS51192"/>
    </source>
</evidence>
<dbReference type="GO" id="GO:0016887">
    <property type="term" value="F:ATP hydrolysis activity"/>
    <property type="evidence" value="ECO:0007669"/>
    <property type="project" value="InterPro"/>
</dbReference>
<dbReference type="InterPro" id="IPR044574">
    <property type="entry name" value="ARIP4-like"/>
</dbReference>
<keyword evidence="6" id="KW-0067">ATP-binding</keyword>
<dbReference type="SMART" id="SM00490">
    <property type="entry name" value="HELICc"/>
    <property type="match status" value="1"/>
</dbReference>
<feature type="domain" description="Helicase C-terminal" evidence="11">
    <location>
        <begin position="504"/>
        <end position="671"/>
    </location>
</feature>
<organism evidence="12 13">
    <name type="scientific">Trichuris trichiura</name>
    <name type="common">Whipworm</name>
    <name type="synonym">Trichocephalus trichiurus</name>
    <dbReference type="NCBI Taxonomy" id="36087"/>
    <lineage>
        <taxon>Eukaryota</taxon>
        <taxon>Metazoa</taxon>
        <taxon>Ecdysozoa</taxon>
        <taxon>Nematoda</taxon>
        <taxon>Enoplea</taxon>
        <taxon>Dorylaimia</taxon>
        <taxon>Trichinellida</taxon>
        <taxon>Trichuridae</taxon>
        <taxon>Trichuris</taxon>
    </lineage>
</organism>
<dbReference type="GO" id="GO:0005524">
    <property type="term" value="F:ATP binding"/>
    <property type="evidence" value="ECO:0007669"/>
    <property type="project" value="UniProtKB-KW"/>
</dbReference>
<feature type="compositionally biased region" description="Low complexity" evidence="9">
    <location>
        <begin position="391"/>
        <end position="415"/>
    </location>
</feature>
<dbReference type="OrthoDB" id="2020972at2759"/>
<dbReference type="CDD" id="cd18793">
    <property type="entry name" value="SF2_C_SNF"/>
    <property type="match status" value="1"/>
</dbReference>
<feature type="region of interest" description="Disordered" evidence="9">
    <location>
        <begin position="386"/>
        <end position="415"/>
    </location>
</feature>
<dbReference type="Gene3D" id="3.40.50.10810">
    <property type="entry name" value="Tandem AAA-ATPase domain"/>
    <property type="match status" value="1"/>
</dbReference>
<comment type="subcellular location">
    <subcellularLocation>
        <location evidence="1">Nucleus</location>
    </subcellularLocation>
</comment>
<evidence type="ECO:0000256" key="8">
    <source>
        <dbReference type="ARBA" id="ARBA00023242"/>
    </source>
</evidence>
<evidence type="ECO:0000256" key="3">
    <source>
        <dbReference type="ARBA" id="ARBA00022741"/>
    </source>
</evidence>
<proteinExistence type="inferred from homology"/>
<dbReference type="GO" id="GO:0004386">
    <property type="term" value="F:helicase activity"/>
    <property type="evidence" value="ECO:0007669"/>
    <property type="project" value="UniProtKB-KW"/>
</dbReference>
<evidence type="ECO:0000313" key="12">
    <source>
        <dbReference type="EMBL" id="CDW59500.1"/>
    </source>
</evidence>
<keyword evidence="3" id="KW-0547">Nucleotide-binding</keyword>
<sequence>MEMERRKRIEERQKLVRQLLFFDPHRRGYTLRSNFVLEMSEDGKKPAVVVHEQLANCMKAHQRRGVQFLYDNTIESFKKINSAGSGCILAHSMGLGKSLQVVAYLHVVMTNELLGVKSALILSPLGVVLNWKNEFDLWLFNKGLNLCLKSSRDRIMLLKNWKAYGGVLIMGYCMFRIMVNNKRNKNHKAVICETLLDPGPDVVICDEAHILKNDSAGISKALSQIKTKRRICLTGTPLQNSLFEYYCMVNFVKPNLLGTKKNFNSTFVHPIRNGQMSDSTPTEVRVMKRRSHVLHKLLSGFVQRVGYESLEEPLFMKHEYILYVRLSPEQVNLYNHYLDVVVENLDIKSLKARNSLFQDFQSLQLVWNHPRALLLHEADSYRKVKDEEELTSTTSSSSCSSSSSSSSSSSTSSKSVKSEKDNLLSHFSPPLLNAYNRDEAPSVLLQPTDDDVLPVLESEHAEDGITANEIEEVEKPAVDRSQWFKAITAELDCDRLELSGKLVLLFKILEKCAEIGDKLLVFSQSLIMLNLIEKFLEAKVKRCLLPTGRWVRGMDYLRLDGSTPAEVRKRIALRFNDTNDLRCRLLLVSIRAGSLGINLIGSNRVVIFDANWNPTHEMQAMFRVIRLGQTKPVYVYRFIAQETMESVIYGRQVVKQSLAYRVVDDWQIERHFSGSDLLDLYSYNPTRNVKASLVLLPNSINWTKYHEHDSLLKNIVEETLTDEEMKAAWAEYEMEKQQTDLEKRIAILHLRAANNMVTTDVPMLVDTLKHQILLQRQRQLEQQTQVDNRTLNSAPSVSYSQR</sequence>
<dbReference type="SMART" id="SM00487">
    <property type="entry name" value="DEXDc"/>
    <property type="match status" value="1"/>
</dbReference>
<dbReference type="InterPro" id="IPR000330">
    <property type="entry name" value="SNF2_N"/>
</dbReference>
<dbReference type="Proteomes" id="UP000030665">
    <property type="component" value="Unassembled WGS sequence"/>
</dbReference>
<keyword evidence="5 12" id="KW-0347">Helicase</keyword>
<dbReference type="PROSITE" id="PS51194">
    <property type="entry name" value="HELICASE_CTER"/>
    <property type="match status" value="1"/>
</dbReference>
<evidence type="ECO:0000259" key="11">
    <source>
        <dbReference type="PROSITE" id="PS51194"/>
    </source>
</evidence>
<reference evidence="12" key="2">
    <citation type="submission" date="2014-03" db="EMBL/GenBank/DDBJ databases">
        <title>The whipworm genome and dual-species transcriptomics of an intimate host-pathogen interaction.</title>
        <authorList>
            <person name="Foth B.J."/>
            <person name="Tsai I.J."/>
            <person name="Reid A.J."/>
            <person name="Bancroft A.J."/>
            <person name="Nichol S."/>
            <person name="Tracey A."/>
            <person name="Holroyd N."/>
            <person name="Cotton J.A."/>
            <person name="Stanley E.J."/>
            <person name="Zarowiecki M."/>
            <person name="Liu J.Z."/>
            <person name="Huckvale T."/>
            <person name="Cooper P.J."/>
            <person name="Grencis R.K."/>
            <person name="Berriman M."/>
        </authorList>
    </citation>
    <scope>NUCLEOTIDE SEQUENCE [LARGE SCALE GENOMIC DNA]</scope>
</reference>
<dbReference type="PANTHER" id="PTHR45797:SF3">
    <property type="entry name" value="TRANSCRIPTIONAL REGULATOR ATRX HOMOLOG"/>
    <property type="match status" value="1"/>
</dbReference>
<protein>
    <submittedName>
        <fullName evidence="12">Helicase C and SNF2 N domain containing protein</fullName>
    </submittedName>
</protein>
<keyword evidence="8" id="KW-0539">Nucleus</keyword>
<evidence type="ECO:0000256" key="1">
    <source>
        <dbReference type="ARBA" id="ARBA00004123"/>
    </source>
</evidence>
<keyword evidence="13" id="KW-1185">Reference proteome</keyword>
<dbReference type="SUPFAM" id="SSF52540">
    <property type="entry name" value="P-loop containing nucleoside triphosphate hydrolases"/>
    <property type="match status" value="2"/>
</dbReference>
<keyword evidence="4" id="KW-0378">Hydrolase</keyword>
<dbReference type="GO" id="GO:0005634">
    <property type="term" value="C:nucleus"/>
    <property type="evidence" value="ECO:0007669"/>
    <property type="project" value="UniProtKB-SubCell"/>
</dbReference>
<dbReference type="InterPro" id="IPR049730">
    <property type="entry name" value="SNF2/RAD54-like_C"/>
</dbReference>
<dbReference type="Pfam" id="PF00271">
    <property type="entry name" value="Helicase_C"/>
    <property type="match status" value="1"/>
</dbReference>
<accession>A0A077ZLG8</accession>
<dbReference type="EMBL" id="HG806611">
    <property type="protein sequence ID" value="CDW59500.1"/>
    <property type="molecule type" value="Genomic_DNA"/>
</dbReference>
<feature type="domain" description="Helicase ATP-binding" evidence="10">
    <location>
        <begin position="78"/>
        <end position="255"/>
    </location>
</feature>
<dbReference type="Pfam" id="PF00176">
    <property type="entry name" value="SNF2-rel_dom"/>
    <property type="match status" value="1"/>
</dbReference>
<evidence type="ECO:0000256" key="5">
    <source>
        <dbReference type="ARBA" id="ARBA00022806"/>
    </source>
</evidence>
<dbReference type="InterPro" id="IPR027417">
    <property type="entry name" value="P-loop_NTPase"/>
</dbReference>
<evidence type="ECO:0000256" key="4">
    <source>
        <dbReference type="ARBA" id="ARBA00022801"/>
    </source>
</evidence>
<reference evidence="12" key="1">
    <citation type="submission" date="2014-01" db="EMBL/GenBank/DDBJ databases">
        <authorList>
            <person name="Aslett M."/>
        </authorList>
    </citation>
    <scope>NUCLEOTIDE SEQUENCE</scope>
</reference>
<name>A0A077ZLG8_TRITR</name>
<gene>
    <name evidence="12" type="ORF">TTRE_0000783501</name>
</gene>
<dbReference type="Gene3D" id="3.40.50.300">
    <property type="entry name" value="P-loop containing nucleotide triphosphate hydrolases"/>
    <property type="match status" value="1"/>
</dbReference>
<evidence type="ECO:0000256" key="9">
    <source>
        <dbReference type="SAM" id="MobiDB-lite"/>
    </source>
</evidence>
<dbReference type="PROSITE" id="PS51192">
    <property type="entry name" value="HELICASE_ATP_BIND_1"/>
    <property type="match status" value="1"/>
</dbReference>
<evidence type="ECO:0000256" key="7">
    <source>
        <dbReference type="ARBA" id="ARBA00023125"/>
    </source>
</evidence>
<dbReference type="GO" id="GO:0003677">
    <property type="term" value="F:DNA binding"/>
    <property type="evidence" value="ECO:0007669"/>
    <property type="project" value="UniProtKB-KW"/>
</dbReference>
<evidence type="ECO:0000256" key="2">
    <source>
        <dbReference type="ARBA" id="ARBA00007025"/>
    </source>
</evidence>
<evidence type="ECO:0000313" key="13">
    <source>
        <dbReference type="Proteomes" id="UP000030665"/>
    </source>
</evidence>
<dbReference type="InterPro" id="IPR014001">
    <property type="entry name" value="Helicase_ATP-bd"/>
</dbReference>
<dbReference type="AlphaFoldDB" id="A0A077ZLG8"/>
<dbReference type="PANTHER" id="PTHR45797">
    <property type="entry name" value="RAD54-LIKE"/>
    <property type="match status" value="1"/>
</dbReference>
<keyword evidence="7" id="KW-0238">DNA-binding</keyword>